<comment type="similarity">
    <text evidence="1">Belongs to the universal stress protein A family.</text>
</comment>
<comment type="caution">
    <text evidence="3">The sequence shown here is derived from an EMBL/GenBank/DDBJ whole genome shotgun (WGS) entry which is preliminary data.</text>
</comment>
<dbReference type="PANTHER" id="PTHR46268">
    <property type="entry name" value="STRESS RESPONSE PROTEIN NHAX"/>
    <property type="match status" value="1"/>
</dbReference>
<dbReference type="Proteomes" id="UP001499974">
    <property type="component" value="Unassembled WGS sequence"/>
</dbReference>
<name>A0ABP8X6R8_9ACTN</name>
<evidence type="ECO:0000259" key="2">
    <source>
        <dbReference type="Pfam" id="PF00582"/>
    </source>
</evidence>
<dbReference type="SUPFAM" id="SSF52402">
    <property type="entry name" value="Adenine nucleotide alpha hydrolases-like"/>
    <property type="match status" value="2"/>
</dbReference>
<keyword evidence="4" id="KW-1185">Reference proteome</keyword>
<dbReference type="PANTHER" id="PTHR46268:SF15">
    <property type="entry name" value="UNIVERSAL STRESS PROTEIN HP_0031"/>
    <property type="match status" value="1"/>
</dbReference>
<dbReference type="RefSeq" id="WP_345521000.1">
    <property type="nucleotide sequence ID" value="NZ_BAABKM010000002.1"/>
</dbReference>
<evidence type="ECO:0000313" key="4">
    <source>
        <dbReference type="Proteomes" id="UP001499974"/>
    </source>
</evidence>
<dbReference type="InterPro" id="IPR006016">
    <property type="entry name" value="UspA"/>
</dbReference>
<dbReference type="CDD" id="cd00293">
    <property type="entry name" value="USP-like"/>
    <property type="match status" value="1"/>
</dbReference>
<proteinExistence type="inferred from homology"/>
<evidence type="ECO:0000256" key="1">
    <source>
        <dbReference type="ARBA" id="ARBA00008791"/>
    </source>
</evidence>
<dbReference type="InterPro" id="IPR006015">
    <property type="entry name" value="Universal_stress_UspA"/>
</dbReference>
<dbReference type="PRINTS" id="PR01438">
    <property type="entry name" value="UNVRSLSTRESS"/>
</dbReference>
<gene>
    <name evidence="3" type="ORF">GCM10023349_18920</name>
</gene>
<dbReference type="InterPro" id="IPR014729">
    <property type="entry name" value="Rossmann-like_a/b/a_fold"/>
</dbReference>
<protein>
    <submittedName>
        <fullName evidence="3">Universal stress protein</fullName>
    </submittedName>
</protein>
<organism evidence="3 4">
    <name type="scientific">Nocardioides conyzicola</name>
    <dbReference type="NCBI Taxonomy" id="1651781"/>
    <lineage>
        <taxon>Bacteria</taxon>
        <taxon>Bacillati</taxon>
        <taxon>Actinomycetota</taxon>
        <taxon>Actinomycetes</taxon>
        <taxon>Propionibacteriales</taxon>
        <taxon>Nocardioidaceae</taxon>
        <taxon>Nocardioides</taxon>
    </lineage>
</organism>
<reference evidence="4" key="1">
    <citation type="journal article" date="2019" name="Int. J. Syst. Evol. Microbiol.">
        <title>The Global Catalogue of Microorganisms (GCM) 10K type strain sequencing project: providing services to taxonomists for standard genome sequencing and annotation.</title>
        <authorList>
            <consortium name="The Broad Institute Genomics Platform"/>
            <consortium name="The Broad Institute Genome Sequencing Center for Infectious Disease"/>
            <person name="Wu L."/>
            <person name="Ma J."/>
        </authorList>
    </citation>
    <scope>NUCLEOTIDE SEQUENCE [LARGE SCALE GENOMIC DNA]</scope>
    <source>
        <strain evidence="4">JCM 18531</strain>
    </source>
</reference>
<dbReference type="Pfam" id="PF00582">
    <property type="entry name" value="Usp"/>
    <property type="match status" value="1"/>
</dbReference>
<feature type="domain" description="UspA" evidence="2">
    <location>
        <begin position="140"/>
        <end position="273"/>
    </location>
</feature>
<dbReference type="Gene3D" id="3.40.50.620">
    <property type="entry name" value="HUPs"/>
    <property type="match status" value="2"/>
</dbReference>
<dbReference type="EMBL" id="BAABKM010000002">
    <property type="protein sequence ID" value="GAA4701963.1"/>
    <property type="molecule type" value="Genomic_DNA"/>
</dbReference>
<accession>A0ABP8X6R8</accession>
<evidence type="ECO:0000313" key="3">
    <source>
        <dbReference type="EMBL" id="GAA4701963.1"/>
    </source>
</evidence>
<sequence length="290" mass="30086">MDTPRPVVVAVGRRGSGAALEYAALECLRRGVGLHVVHAAGPGEGDEERMRDGAAVVAAALDGVADLLPARVPVTSTLALSAAVPAVVAAATEAPLVVVGRCPESRWTHPYVRSVTGGVAARVPSPVVSVPDDWPGGTPRVVVGVDDPEDSAEVLLEAFAAACALGARLTVVSTWWRAPGTGDRALSQVEDRARSEHLSDAIERALADLRPAYDDVPVEVQVRNARPGEALIETSAGAALCVLGRHDPLLPVGSRLGPVARSVLREASCPVLLAAPRHAHRVHSQQARLA</sequence>